<dbReference type="GO" id="GO:0009279">
    <property type="term" value="C:cell outer membrane"/>
    <property type="evidence" value="ECO:0007669"/>
    <property type="project" value="UniProtKB-SubCell"/>
</dbReference>
<keyword evidence="5" id="KW-0732">Signal</keyword>
<dbReference type="Proteomes" id="UP000195807">
    <property type="component" value="Chromosome"/>
</dbReference>
<dbReference type="Pfam" id="PF03349">
    <property type="entry name" value="Toluene_X"/>
    <property type="match status" value="1"/>
</dbReference>
<dbReference type="InterPro" id="IPR005017">
    <property type="entry name" value="OMPP1/FadL/TodX"/>
</dbReference>
<keyword evidence="9" id="KW-1185">Reference proteome</keyword>
<dbReference type="Gene3D" id="2.40.160.60">
    <property type="entry name" value="Outer membrane protein transport protein (OMPP1/FadL/TodX)"/>
    <property type="match status" value="1"/>
</dbReference>
<keyword evidence="7" id="KW-0998">Cell outer membrane</keyword>
<reference evidence="8 9" key="1">
    <citation type="submission" date="2017-01" db="EMBL/GenBank/DDBJ databases">
        <title>Complete genome sequence of esterase-producing bacterium Croceicoccus marinus E4A9.</title>
        <authorList>
            <person name="Wu Y.-H."/>
            <person name="Cheng H."/>
            <person name="Xu L."/>
            <person name="Huo Y.-Y."/>
            <person name="Wang C.-S."/>
            <person name="Xu X.-W."/>
        </authorList>
    </citation>
    <scope>NUCLEOTIDE SEQUENCE [LARGE SCALE GENOMIC DNA]</scope>
    <source>
        <strain evidence="8 9">E4A9</strain>
    </source>
</reference>
<evidence type="ECO:0000256" key="4">
    <source>
        <dbReference type="ARBA" id="ARBA00022692"/>
    </source>
</evidence>
<comment type="subcellular location">
    <subcellularLocation>
        <location evidence="1">Cell outer membrane</location>
        <topology evidence="1">Multi-pass membrane protein</topology>
    </subcellularLocation>
</comment>
<keyword evidence="4" id="KW-0812">Transmembrane</keyword>
<dbReference type="EMBL" id="CP019602">
    <property type="protein sequence ID" value="ARU16445.1"/>
    <property type="molecule type" value="Genomic_DNA"/>
</dbReference>
<comment type="similarity">
    <text evidence="2">Belongs to the OmpP1/FadL family.</text>
</comment>
<gene>
    <name evidence="8" type="ORF">A9D14_09955</name>
</gene>
<name>A0A1Z1FCG1_9SPHN</name>
<keyword evidence="3" id="KW-1134">Transmembrane beta strand</keyword>
<evidence type="ECO:0000256" key="5">
    <source>
        <dbReference type="ARBA" id="ARBA00022729"/>
    </source>
</evidence>
<evidence type="ECO:0000256" key="2">
    <source>
        <dbReference type="ARBA" id="ARBA00008163"/>
    </source>
</evidence>
<dbReference type="AlphaFoldDB" id="A0A1Z1FCG1"/>
<dbReference type="PANTHER" id="PTHR35093:SF8">
    <property type="entry name" value="OUTER MEMBRANE PROTEIN NMB0088-RELATED"/>
    <property type="match status" value="1"/>
</dbReference>
<accession>A0A1Z1FCG1</accession>
<protein>
    <submittedName>
        <fullName evidence="8">Aromatic hydrocarbon degradation protein</fullName>
    </submittedName>
</protein>
<evidence type="ECO:0000313" key="8">
    <source>
        <dbReference type="EMBL" id="ARU16445.1"/>
    </source>
</evidence>
<dbReference type="SUPFAM" id="SSF56935">
    <property type="entry name" value="Porins"/>
    <property type="match status" value="1"/>
</dbReference>
<proteinExistence type="inferred from homology"/>
<evidence type="ECO:0000313" key="9">
    <source>
        <dbReference type="Proteomes" id="UP000195807"/>
    </source>
</evidence>
<sequence>MRPATAKNSFQEYPPVQKRLKHLIAASTVLGGLAVPQIASAGGFYLQEQSVRGAGRAFSGEVADTGAASLWWNPAAIGGIDQIEGHFALSVILPSADIENDNTLIVRPQQGPAPVGGDQLSKDPIETGILPAGAIAVPLGERLSVGLAVSSPYSFTTDYDETSWVRYTALKSELRTYDIQPSVAYMVTPELSVGAALNIEYSDATLTNALPNLSAQLPDGEQALEGDGWDLGWSAGVQYRTGPLTLGASYKSSVKHNLDGELTQSGLLGPLAGQNRVVETGATFRTPWHAMIGARYAMTPQLTLNTQVNRIGWGEFDAIRLGDPINSAIRENYRNTWSYAAGIDYAVSPQWTVRGGIQYDETPTQNGDRDARVPDGDRWNFALGTSYDVSPGFTVDAAFNYLAIETASIDRTTAAYAGSPVQTPILVDGTARDANALIFSVGGRIAF</sequence>
<evidence type="ECO:0000256" key="7">
    <source>
        <dbReference type="ARBA" id="ARBA00023237"/>
    </source>
</evidence>
<dbReference type="OrthoDB" id="19849at2"/>
<keyword evidence="6" id="KW-0472">Membrane</keyword>
<dbReference type="STRING" id="450378.GCA_001661675_02006"/>
<evidence type="ECO:0000256" key="1">
    <source>
        <dbReference type="ARBA" id="ARBA00004571"/>
    </source>
</evidence>
<dbReference type="GO" id="GO:0015483">
    <property type="term" value="F:long-chain fatty acid transporting porin activity"/>
    <property type="evidence" value="ECO:0007669"/>
    <property type="project" value="TreeGrafter"/>
</dbReference>
<organism evidence="8 9">
    <name type="scientific">Croceicoccus marinus</name>
    <dbReference type="NCBI Taxonomy" id="450378"/>
    <lineage>
        <taxon>Bacteria</taxon>
        <taxon>Pseudomonadati</taxon>
        <taxon>Pseudomonadota</taxon>
        <taxon>Alphaproteobacteria</taxon>
        <taxon>Sphingomonadales</taxon>
        <taxon>Erythrobacteraceae</taxon>
        <taxon>Croceicoccus</taxon>
    </lineage>
</organism>
<evidence type="ECO:0000256" key="3">
    <source>
        <dbReference type="ARBA" id="ARBA00022452"/>
    </source>
</evidence>
<dbReference type="KEGG" id="cman:A9D14_09955"/>
<evidence type="ECO:0000256" key="6">
    <source>
        <dbReference type="ARBA" id="ARBA00023136"/>
    </source>
</evidence>
<dbReference type="PANTHER" id="PTHR35093">
    <property type="entry name" value="OUTER MEMBRANE PROTEIN NMB0088-RELATED"/>
    <property type="match status" value="1"/>
</dbReference>